<comment type="subcellular location">
    <subcellularLocation>
        <location evidence="1">Cell junction</location>
        <location evidence="1">Focal adhesion</location>
    </subcellularLocation>
</comment>
<dbReference type="Proteomes" id="UP000694428">
    <property type="component" value="Unplaced"/>
</dbReference>
<feature type="region of interest" description="Disordered" evidence="5">
    <location>
        <begin position="415"/>
        <end position="456"/>
    </location>
</feature>
<evidence type="ECO:0000313" key="8">
    <source>
        <dbReference type="Proteomes" id="UP000694428"/>
    </source>
</evidence>
<feature type="compositionally biased region" description="Basic and acidic residues" evidence="5">
    <location>
        <begin position="216"/>
        <end position="227"/>
    </location>
</feature>
<keyword evidence="8" id="KW-1185">Reference proteome</keyword>
<protein>
    <recommendedName>
        <fullName evidence="6">SH2 domain-containing protein</fullName>
    </recommendedName>
</protein>
<dbReference type="CDD" id="cd01213">
    <property type="entry name" value="PTB_tensin"/>
    <property type="match status" value="1"/>
</dbReference>
<feature type="region of interest" description="Disordered" evidence="5">
    <location>
        <begin position="262"/>
        <end position="288"/>
    </location>
</feature>
<sequence length="815" mass="85626">MLGDYLSSPTQRSAGCCVDVCVCLNSALPTHPGLSAGFTAPAAPGVTRGDAPHAAGRAAPGPARSPAPPRPAPRCQRAAPLPPPPPAAHLARWEGAALYPGRSGRGCVGTGAERLQCRFLSCWSCGLRRSPGSVGPTWEQQQQQEEEEGRCSAMSQVIHSHVLRVGQSVCVPSQEGAQRLPAPCSYYSTDAWAEPGAVRCTAAPLPARGLQGGHPVPREPSPRREDVGTEPSTHLGSPILDISIEDLNRMILELDPTFQPLSCQPRKDAAVPAARGDTAGTPQPDAEAADIKYIEMTPTRAKCTEVLQGSPSPFSRSPQSSGLLPHPAAPRGHCTNGSVVFSSPARPNSPRSAPPGCAVSESIAVPLPRAGQSASPRTSPGADQLLKPVQAVRAQQRGSEVSLLSMSPGSDTSYVFGSSTHSLHASDPEAACPSPPGSVGSPQTSSPGTRSHSGEALCVPRPPAACPVPPSLSLKGQASSCPPSILPDIPVLLVNGCLEPGGMPLPGLSTAPPAPVQPGLGLSTLNNALSAPALTCIPDSPLRAGQPTMKFVMDTSKFWFKPTMSRDRAIQLLQDREPGAFLVRDSTSYRGSFGLAMKVPGAPGDDSSDLVRHFLIESSAKGVHLRGASEELYFGSLPAFVYQHAITPLALPCALRIPDQDLTDGQDSPDCGPDPTRSPLKRSAECNALYLGTVSTETLAGAPAVQKATSCTLELDPLPTPTLVRLRASEQGVTLTDVQRRVFFRRHYPLTAVRFCGMDPEGRKWQKYCKSSRIFGFVAKSQTDSENLCHLFAEYDPVQPAALVIDLIAKLLPAP</sequence>
<dbReference type="PROSITE" id="PS50001">
    <property type="entry name" value="SH2"/>
    <property type="match status" value="1"/>
</dbReference>
<dbReference type="SUPFAM" id="SSF55550">
    <property type="entry name" value="SH2 domain"/>
    <property type="match status" value="1"/>
</dbReference>
<feature type="region of interest" description="Disordered" evidence="5">
    <location>
        <begin position="45"/>
        <end position="86"/>
    </location>
</feature>
<evidence type="ECO:0000256" key="3">
    <source>
        <dbReference type="ARBA" id="ARBA00022999"/>
    </source>
</evidence>
<dbReference type="Gene3D" id="2.30.29.30">
    <property type="entry name" value="Pleckstrin-homology domain (PH domain)/Phosphotyrosine-binding domain (PTB)"/>
    <property type="match status" value="1"/>
</dbReference>
<feature type="compositionally biased region" description="Low complexity" evidence="5">
    <location>
        <begin position="342"/>
        <end position="355"/>
    </location>
</feature>
<dbReference type="AlphaFoldDB" id="A0A8C9FTA7"/>
<name>A0A8C9FTA7_PAVCR</name>
<dbReference type="SMART" id="SM00252">
    <property type="entry name" value="SH2"/>
    <property type="match status" value="1"/>
</dbReference>
<evidence type="ECO:0000259" key="6">
    <source>
        <dbReference type="PROSITE" id="PS50001"/>
    </source>
</evidence>
<dbReference type="Gene3D" id="3.30.505.10">
    <property type="entry name" value="SH2 domain"/>
    <property type="match status" value="1"/>
</dbReference>
<feature type="region of interest" description="Disordered" evidence="5">
    <location>
        <begin position="205"/>
        <end position="237"/>
    </location>
</feature>
<dbReference type="InterPro" id="IPR011993">
    <property type="entry name" value="PH-like_dom_sf"/>
</dbReference>
<dbReference type="PANTHER" id="PTHR45734">
    <property type="entry name" value="TENSIN"/>
    <property type="match status" value="1"/>
</dbReference>
<dbReference type="InterPro" id="IPR013625">
    <property type="entry name" value="PTB"/>
</dbReference>
<comment type="similarity">
    <text evidence="2">Belongs to the PTEN phosphatase protein family.</text>
</comment>
<dbReference type="PANTHER" id="PTHR45734:SF6">
    <property type="entry name" value="TENSIN-4"/>
    <property type="match status" value="1"/>
</dbReference>
<dbReference type="Pfam" id="PF00017">
    <property type="entry name" value="SH2"/>
    <property type="match status" value="1"/>
</dbReference>
<evidence type="ECO:0000313" key="7">
    <source>
        <dbReference type="Ensembl" id="ENSPSTP00000017703.1"/>
    </source>
</evidence>
<dbReference type="InterPro" id="IPR000980">
    <property type="entry name" value="SH2"/>
</dbReference>
<dbReference type="Pfam" id="PF08416">
    <property type="entry name" value="PTB"/>
    <property type="match status" value="1"/>
</dbReference>
<dbReference type="SMART" id="SM00462">
    <property type="entry name" value="PTB"/>
    <property type="match status" value="1"/>
</dbReference>
<dbReference type="InterPro" id="IPR006020">
    <property type="entry name" value="PTB/PI_dom"/>
</dbReference>
<dbReference type="Ensembl" id="ENSPSTT00000018557.1">
    <property type="protein sequence ID" value="ENSPSTP00000017703.1"/>
    <property type="gene ID" value="ENSPSTG00000012673.1"/>
</dbReference>
<evidence type="ECO:0000256" key="5">
    <source>
        <dbReference type="SAM" id="MobiDB-lite"/>
    </source>
</evidence>
<dbReference type="GO" id="GO:0005925">
    <property type="term" value="C:focal adhesion"/>
    <property type="evidence" value="ECO:0007669"/>
    <property type="project" value="UniProtKB-SubCell"/>
</dbReference>
<feature type="region of interest" description="Disordered" evidence="5">
    <location>
        <begin position="305"/>
        <end position="357"/>
    </location>
</feature>
<feature type="domain" description="SH2" evidence="6">
    <location>
        <begin position="559"/>
        <end position="659"/>
    </location>
</feature>
<evidence type="ECO:0000256" key="1">
    <source>
        <dbReference type="ARBA" id="ARBA00004246"/>
    </source>
</evidence>
<dbReference type="InterPro" id="IPR051484">
    <property type="entry name" value="Tensin_PTEN_phosphatase"/>
</dbReference>
<dbReference type="SUPFAM" id="SSF50729">
    <property type="entry name" value="PH domain-like"/>
    <property type="match status" value="1"/>
</dbReference>
<feature type="compositionally biased region" description="Low complexity" evidence="5">
    <location>
        <begin position="52"/>
        <end position="62"/>
    </location>
</feature>
<proteinExistence type="inferred from homology"/>
<organism evidence="7 8">
    <name type="scientific">Pavo cristatus</name>
    <name type="common">Indian peafowl</name>
    <name type="synonym">Blue peafowl</name>
    <dbReference type="NCBI Taxonomy" id="9049"/>
    <lineage>
        <taxon>Eukaryota</taxon>
        <taxon>Metazoa</taxon>
        <taxon>Chordata</taxon>
        <taxon>Craniata</taxon>
        <taxon>Vertebrata</taxon>
        <taxon>Euteleostomi</taxon>
        <taxon>Archelosauria</taxon>
        <taxon>Archosauria</taxon>
        <taxon>Dinosauria</taxon>
        <taxon>Saurischia</taxon>
        <taxon>Theropoda</taxon>
        <taxon>Coelurosauria</taxon>
        <taxon>Aves</taxon>
        <taxon>Neognathae</taxon>
        <taxon>Galloanserae</taxon>
        <taxon>Galliformes</taxon>
        <taxon>Phasianidae</taxon>
        <taxon>Phasianinae</taxon>
        <taxon>Pavo</taxon>
    </lineage>
</organism>
<dbReference type="InterPro" id="IPR033929">
    <property type="entry name" value="Tensin_PTB"/>
</dbReference>
<feature type="compositionally biased region" description="Pro residues" evidence="5">
    <location>
        <begin position="63"/>
        <end position="72"/>
    </location>
</feature>
<evidence type="ECO:0000256" key="4">
    <source>
        <dbReference type="PROSITE-ProRule" id="PRU00191"/>
    </source>
</evidence>
<accession>A0A8C9FTA7</accession>
<keyword evidence="3 4" id="KW-0727">SH2 domain</keyword>
<dbReference type="InterPro" id="IPR036860">
    <property type="entry name" value="SH2_dom_sf"/>
</dbReference>
<feature type="compositionally biased region" description="Low complexity" evidence="5">
    <location>
        <begin position="310"/>
        <end position="321"/>
    </location>
</feature>
<evidence type="ECO:0000256" key="2">
    <source>
        <dbReference type="ARBA" id="ARBA00007881"/>
    </source>
</evidence>
<reference evidence="7" key="2">
    <citation type="submission" date="2025-09" db="UniProtKB">
        <authorList>
            <consortium name="Ensembl"/>
        </authorList>
    </citation>
    <scope>IDENTIFICATION</scope>
</reference>
<reference evidence="7" key="1">
    <citation type="submission" date="2025-08" db="UniProtKB">
        <authorList>
            <consortium name="Ensembl"/>
        </authorList>
    </citation>
    <scope>IDENTIFICATION</scope>
</reference>
<feature type="compositionally biased region" description="Polar residues" evidence="5">
    <location>
        <begin position="440"/>
        <end position="451"/>
    </location>
</feature>